<protein>
    <submittedName>
        <fullName evidence="2">Catechol 2,3-dioxygenase-like lactoylglutathione lyase family enzyme</fullName>
    </submittedName>
</protein>
<proteinExistence type="predicted"/>
<evidence type="ECO:0000313" key="2">
    <source>
        <dbReference type="EMBL" id="MBM7556792.1"/>
    </source>
</evidence>
<keyword evidence="3" id="KW-1185">Reference proteome</keyword>
<organism evidence="2 3">
    <name type="scientific">Halanaerobacter jeridensis</name>
    <dbReference type="NCBI Taxonomy" id="706427"/>
    <lineage>
        <taxon>Bacteria</taxon>
        <taxon>Bacillati</taxon>
        <taxon>Bacillota</taxon>
        <taxon>Clostridia</taxon>
        <taxon>Halanaerobiales</taxon>
        <taxon>Halobacteroidaceae</taxon>
        <taxon>Halanaerobacter</taxon>
    </lineage>
</organism>
<dbReference type="InterPro" id="IPR037523">
    <property type="entry name" value="VOC_core"/>
</dbReference>
<comment type="caution">
    <text evidence="2">The sequence shown here is derived from an EMBL/GenBank/DDBJ whole genome shotgun (WGS) entry which is preliminary data.</text>
</comment>
<dbReference type="InterPro" id="IPR029068">
    <property type="entry name" value="Glyas_Bleomycin-R_OHBP_Dase"/>
</dbReference>
<reference evidence="2" key="1">
    <citation type="submission" date="2021-01" db="EMBL/GenBank/DDBJ databases">
        <title>Genomic Encyclopedia of Type Strains, Phase IV (KMG-IV): sequencing the most valuable type-strain genomes for metagenomic binning, comparative biology and taxonomic classification.</title>
        <authorList>
            <person name="Goeker M."/>
        </authorList>
    </citation>
    <scope>NUCLEOTIDE SEQUENCE</scope>
    <source>
        <strain evidence="2">DSM 23230</strain>
    </source>
</reference>
<dbReference type="Pfam" id="PF00903">
    <property type="entry name" value="Glyoxalase"/>
    <property type="match status" value="1"/>
</dbReference>
<keyword evidence="2" id="KW-0456">Lyase</keyword>
<dbReference type="Proteomes" id="UP000774000">
    <property type="component" value="Unassembled WGS sequence"/>
</dbReference>
<feature type="domain" description="VOC" evidence="1">
    <location>
        <begin position="1"/>
        <end position="53"/>
    </location>
</feature>
<dbReference type="AlphaFoldDB" id="A0A939BPA7"/>
<accession>A0A939BPA7</accession>
<name>A0A939BPA7_9FIRM</name>
<sequence length="56" mass="6063">MSIGFAVEDMAETIADLEAKGIELLRGPIETPNGTKLAFIEDPNGVEVEFIENLTL</sequence>
<dbReference type="PROSITE" id="PS51819">
    <property type="entry name" value="VOC"/>
    <property type="match status" value="1"/>
</dbReference>
<gene>
    <name evidence="2" type="ORF">JOC47_001643</name>
</gene>
<dbReference type="GO" id="GO:0016829">
    <property type="term" value="F:lyase activity"/>
    <property type="evidence" value="ECO:0007669"/>
    <property type="project" value="UniProtKB-KW"/>
</dbReference>
<dbReference type="InterPro" id="IPR004360">
    <property type="entry name" value="Glyas_Fos-R_dOase_dom"/>
</dbReference>
<dbReference type="EMBL" id="JAFBDQ010000007">
    <property type="protein sequence ID" value="MBM7556792.1"/>
    <property type="molecule type" value="Genomic_DNA"/>
</dbReference>
<dbReference type="SUPFAM" id="SSF54593">
    <property type="entry name" value="Glyoxalase/Bleomycin resistance protein/Dihydroxybiphenyl dioxygenase"/>
    <property type="match status" value="1"/>
</dbReference>
<dbReference type="Gene3D" id="3.10.180.10">
    <property type="entry name" value="2,3-Dihydroxybiphenyl 1,2-Dioxygenase, domain 1"/>
    <property type="match status" value="1"/>
</dbReference>
<evidence type="ECO:0000259" key="1">
    <source>
        <dbReference type="PROSITE" id="PS51819"/>
    </source>
</evidence>
<evidence type="ECO:0000313" key="3">
    <source>
        <dbReference type="Proteomes" id="UP000774000"/>
    </source>
</evidence>